<dbReference type="InterPro" id="IPR051288">
    <property type="entry name" value="Serum_paraoxonase/arylesterase"/>
</dbReference>
<feature type="binding site" evidence="6">
    <location>
        <position position="292"/>
    </location>
    <ligand>
        <name>Ca(2+)</name>
        <dbReference type="ChEBI" id="CHEBI:29108"/>
        <label>1</label>
        <note>catalytic</note>
    </ligand>
</feature>
<feature type="glycosylation site" description="N-linked (GlcNAc...) asparagine" evidence="8">
    <location>
        <position position="355"/>
    </location>
</feature>
<evidence type="ECO:0000256" key="5">
    <source>
        <dbReference type="PIRSR" id="PIRSR602640-1"/>
    </source>
</evidence>
<proteinExistence type="inferred from homology"/>
<keyword evidence="6" id="KW-0479">Metal-binding</keyword>
<feature type="disulfide bond" description="In form B" evidence="7">
    <location>
        <begin position="46"/>
        <end position="387"/>
    </location>
</feature>
<dbReference type="Pfam" id="PF01731">
    <property type="entry name" value="Arylesterase"/>
    <property type="match status" value="1"/>
</dbReference>
<dbReference type="PANTHER" id="PTHR11799">
    <property type="entry name" value="PARAOXONASE"/>
    <property type="match status" value="1"/>
</dbReference>
<evidence type="ECO:0000256" key="4">
    <source>
        <dbReference type="ARBA" id="ARBA00023180"/>
    </source>
</evidence>
<comment type="cofactor">
    <cofactor evidence="6">
        <name>Ca(2+)</name>
        <dbReference type="ChEBI" id="CHEBI:29108"/>
    </cofactor>
    <text evidence="6">Binds 2 calcium ions per subunit.</text>
</comment>
<dbReference type="GO" id="GO:0046872">
    <property type="term" value="F:metal ion binding"/>
    <property type="evidence" value="ECO:0007669"/>
    <property type="project" value="UniProtKB-KW"/>
</dbReference>
<dbReference type="SUPFAM" id="SSF63829">
    <property type="entry name" value="Calcium-dependent phosphotriesterase"/>
    <property type="match status" value="1"/>
</dbReference>
<comment type="similarity">
    <text evidence="1">Belongs to the paraoxonase family.</text>
</comment>
<dbReference type="PANTHER" id="PTHR11799:SF12">
    <property type="entry name" value="PARAOXONASE-RELATED"/>
    <property type="match status" value="1"/>
</dbReference>
<feature type="active site" description="Proton acceptor" evidence="5">
    <location>
        <position position="125"/>
    </location>
</feature>
<keyword evidence="2" id="KW-0378">Hydrolase</keyword>
<evidence type="ECO:0000256" key="8">
    <source>
        <dbReference type="PIRSR" id="PIRSR602640-4"/>
    </source>
</evidence>
<evidence type="ECO:0000256" key="6">
    <source>
        <dbReference type="PIRSR" id="PIRSR602640-2"/>
    </source>
</evidence>
<dbReference type="OrthoDB" id="5307922at2759"/>
<comment type="PTM">
    <text evidence="8">Glycosylated.</text>
</comment>
<organism evidence="9 10">
    <name type="scientific">Sistotremastrum suecicum HHB10207 ss-3</name>
    <dbReference type="NCBI Taxonomy" id="1314776"/>
    <lineage>
        <taxon>Eukaryota</taxon>
        <taxon>Fungi</taxon>
        <taxon>Dikarya</taxon>
        <taxon>Basidiomycota</taxon>
        <taxon>Agaricomycotina</taxon>
        <taxon>Agaricomycetes</taxon>
        <taxon>Sistotremastrales</taxon>
        <taxon>Sistotremastraceae</taxon>
        <taxon>Sistotremastrum</taxon>
    </lineage>
</organism>
<keyword evidence="3 7" id="KW-1015">Disulfide bond</keyword>
<evidence type="ECO:0000256" key="3">
    <source>
        <dbReference type="ARBA" id="ARBA00023157"/>
    </source>
</evidence>
<name>A0A165Y4B4_9AGAM</name>
<sequence>MALRCFGIFTAVLVAIGGAYYQLSLKSTLEKAGLWRQITNIGAENCRQVKGLEACEKIVLHQPSGILYLACSSIENRVNWTPALDHLNASAVLPDKDHIAAYDPSSNKITHMKIKGMADTRLSVHGMDVVPSSKSPAELWFYVVNHRVPRDGKDPVEVGADSVVEIFKGGVGGSVLEWVKTIESEHLHTPNDVAGDPDGQAFYFTNDNYAKRGWKRQLQIPLGLQQTSVGYCHVDEGCRIVAPKLPAANGITRAHDGTYYVASVLAKVIALERQTDNSMILGDIIEADRGLDNIQVAENGDIYAAGFPDGFTIQSYFVDPFGVVCPSSAVRISKNTDRSSFFGEKYKLEVIFQDNGTFTPPATSAVYDSRRERLFLHGILSTHLTVCEA</sequence>
<evidence type="ECO:0000256" key="7">
    <source>
        <dbReference type="PIRSR" id="PIRSR602640-3"/>
    </source>
</evidence>
<dbReference type="Gene3D" id="2.120.10.30">
    <property type="entry name" value="TolB, C-terminal domain"/>
    <property type="match status" value="1"/>
</dbReference>
<feature type="binding site" evidence="6">
    <location>
        <position position="192"/>
    </location>
    <ligand>
        <name>Ca(2+)</name>
        <dbReference type="ChEBI" id="CHEBI:29108"/>
        <label>1</label>
        <note>catalytic</note>
    </ligand>
</feature>
<gene>
    <name evidence="9" type="ORF">SISSUDRAFT_472727</name>
</gene>
<protein>
    <submittedName>
        <fullName evidence="9">Calcium-dependent phosphotriesterase</fullName>
    </submittedName>
</protein>
<feature type="binding site" evidence="6">
    <location>
        <position position="191"/>
    </location>
    <ligand>
        <name>Ca(2+)</name>
        <dbReference type="ChEBI" id="CHEBI:29108"/>
        <label>1</label>
        <note>catalytic</note>
    </ligand>
</feature>
<keyword evidence="4 8" id="KW-0325">Glycoprotein</keyword>
<reference evidence="9 10" key="1">
    <citation type="journal article" date="2016" name="Mol. Biol. Evol.">
        <title>Comparative Genomics of Early-Diverging Mushroom-Forming Fungi Provides Insights into the Origins of Lignocellulose Decay Capabilities.</title>
        <authorList>
            <person name="Nagy L.G."/>
            <person name="Riley R."/>
            <person name="Tritt A."/>
            <person name="Adam C."/>
            <person name="Daum C."/>
            <person name="Floudas D."/>
            <person name="Sun H."/>
            <person name="Yadav J.S."/>
            <person name="Pangilinan J."/>
            <person name="Larsson K.H."/>
            <person name="Matsuura K."/>
            <person name="Barry K."/>
            <person name="Labutti K."/>
            <person name="Kuo R."/>
            <person name="Ohm R.A."/>
            <person name="Bhattacharya S.S."/>
            <person name="Shirouzu T."/>
            <person name="Yoshinaga Y."/>
            <person name="Martin F.M."/>
            <person name="Grigoriev I.V."/>
            <person name="Hibbett D.S."/>
        </authorList>
    </citation>
    <scope>NUCLEOTIDE SEQUENCE [LARGE SCALE GENOMIC DNA]</scope>
    <source>
        <strain evidence="9 10">HHB10207 ss-3</strain>
    </source>
</reference>
<evidence type="ECO:0000256" key="1">
    <source>
        <dbReference type="ARBA" id="ARBA00008595"/>
    </source>
</evidence>
<accession>A0A165Y4B4</accession>
<dbReference type="InterPro" id="IPR002640">
    <property type="entry name" value="Arylesterase"/>
</dbReference>
<keyword evidence="10" id="KW-1185">Reference proteome</keyword>
<keyword evidence="6" id="KW-0106">Calcium</keyword>
<dbReference type="EMBL" id="KV428288">
    <property type="protein sequence ID" value="KZT32866.1"/>
    <property type="molecule type" value="Genomic_DNA"/>
</dbReference>
<feature type="binding site" evidence="6">
    <location>
        <position position="293"/>
    </location>
    <ligand>
        <name>Ca(2+)</name>
        <dbReference type="ChEBI" id="CHEBI:29108"/>
        <label>1</label>
        <note>catalytic</note>
    </ligand>
</feature>
<evidence type="ECO:0000313" key="9">
    <source>
        <dbReference type="EMBL" id="KZT32866.1"/>
    </source>
</evidence>
<dbReference type="Proteomes" id="UP000076798">
    <property type="component" value="Unassembled WGS sequence"/>
</dbReference>
<dbReference type="GO" id="GO:0004064">
    <property type="term" value="F:arylesterase activity"/>
    <property type="evidence" value="ECO:0007669"/>
    <property type="project" value="InterPro"/>
</dbReference>
<dbReference type="InterPro" id="IPR011042">
    <property type="entry name" value="6-blade_b-propeller_TolB-like"/>
</dbReference>
<evidence type="ECO:0000313" key="10">
    <source>
        <dbReference type="Proteomes" id="UP000076798"/>
    </source>
</evidence>
<feature type="binding site" evidence="6">
    <location>
        <position position="249"/>
    </location>
    <ligand>
        <name>Ca(2+)</name>
        <dbReference type="ChEBI" id="CHEBI:29108"/>
        <label>1</label>
        <note>catalytic</note>
    </ligand>
</feature>
<dbReference type="AlphaFoldDB" id="A0A165Y4B4"/>
<evidence type="ECO:0000256" key="2">
    <source>
        <dbReference type="ARBA" id="ARBA00022801"/>
    </source>
</evidence>